<dbReference type="STRING" id="44941.A0A397VSQ7"/>
<evidence type="ECO:0000313" key="2">
    <source>
        <dbReference type="EMBL" id="RIB24791.1"/>
    </source>
</evidence>
<dbReference type="Pfam" id="PF07714">
    <property type="entry name" value="PK_Tyr_Ser-Thr"/>
    <property type="match status" value="1"/>
</dbReference>
<dbReference type="PANTHER" id="PTHR44329">
    <property type="entry name" value="SERINE/THREONINE-PROTEIN KINASE TNNI3K-RELATED"/>
    <property type="match status" value="1"/>
</dbReference>
<gene>
    <name evidence="2" type="ORF">C2G38_2139110</name>
</gene>
<dbReference type="Proteomes" id="UP000266673">
    <property type="component" value="Unassembled WGS sequence"/>
</dbReference>
<dbReference type="InterPro" id="IPR001245">
    <property type="entry name" value="Ser-Thr/Tyr_kinase_cat_dom"/>
</dbReference>
<dbReference type="Gene3D" id="1.10.510.10">
    <property type="entry name" value="Transferase(Phosphotransferase) domain 1"/>
    <property type="match status" value="1"/>
</dbReference>
<keyword evidence="3" id="KW-1185">Reference proteome</keyword>
<dbReference type="PANTHER" id="PTHR44329:SF289">
    <property type="entry name" value="SERINE_THREONINE-PROTEIN KINASE VIK"/>
    <property type="match status" value="1"/>
</dbReference>
<dbReference type="InterPro" id="IPR000719">
    <property type="entry name" value="Prot_kinase_dom"/>
</dbReference>
<comment type="caution">
    <text evidence="2">The sequence shown here is derived from an EMBL/GenBank/DDBJ whole genome shotgun (WGS) entry which is preliminary data.</text>
</comment>
<evidence type="ECO:0000259" key="1">
    <source>
        <dbReference type="PROSITE" id="PS50011"/>
    </source>
</evidence>
<organism evidence="2 3">
    <name type="scientific">Gigaspora rosea</name>
    <dbReference type="NCBI Taxonomy" id="44941"/>
    <lineage>
        <taxon>Eukaryota</taxon>
        <taxon>Fungi</taxon>
        <taxon>Fungi incertae sedis</taxon>
        <taxon>Mucoromycota</taxon>
        <taxon>Glomeromycotina</taxon>
        <taxon>Glomeromycetes</taxon>
        <taxon>Diversisporales</taxon>
        <taxon>Gigasporaceae</taxon>
        <taxon>Gigaspora</taxon>
    </lineage>
</organism>
<dbReference type="AlphaFoldDB" id="A0A397VSQ7"/>
<feature type="domain" description="Protein kinase" evidence="1">
    <location>
        <begin position="10"/>
        <end position="293"/>
    </location>
</feature>
<name>A0A397VSQ7_9GLOM</name>
<proteinExistence type="predicted"/>
<dbReference type="InterPro" id="IPR011009">
    <property type="entry name" value="Kinase-like_dom_sf"/>
</dbReference>
<reference evidence="2 3" key="1">
    <citation type="submission" date="2018-06" db="EMBL/GenBank/DDBJ databases">
        <title>Comparative genomics reveals the genomic features of Rhizophagus irregularis, R. cerebriforme, R. diaphanum and Gigaspora rosea, and their symbiotic lifestyle signature.</title>
        <authorList>
            <person name="Morin E."/>
            <person name="San Clemente H."/>
            <person name="Chen E.C.H."/>
            <person name="De La Providencia I."/>
            <person name="Hainaut M."/>
            <person name="Kuo A."/>
            <person name="Kohler A."/>
            <person name="Murat C."/>
            <person name="Tang N."/>
            <person name="Roy S."/>
            <person name="Loubradou J."/>
            <person name="Henrissat B."/>
            <person name="Grigoriev I.V."/>
            <person name="Corradi N."/>
            <person name="Roux C."/>
            <person name="Martin F.M."/>
        </authorList>
    </citation>
    <scope>NUCLEOTIDE SEQUENCE [LARGE SCALE GENOMIC DNA]</scope>
    <source>
        <strain evidence="2 3">DAOM 194757</strain>
    </source>
</reference>
<dbReference type="InterPro" id="IPR051681">
    <property type="entry name" value="Ser/Thr_Kinases-Pseudokinases"/>
</dbReference>
<dbReference type="SUPFAM" id="SSF56112">
    <property type="entry name" value="Protein kinase-like (PK-like)"/>
    <property type="match status" value="1"/>
</dbReference>
<evidence type="ECO:0000313" key="3">
    <source>
        <dbReference type="Proteomes" id="UP000266673"/>
    </source>
</evidence>
<sequence length="393" mass="44758">MIEWIPFDRLDNIKKIGEGGYGSVFSATWLDGIRKIESNWSNWNNSTYTFTQTREPSSTVALKTLSGSKEISLDFLKEFDSHVKCTFLDSKLKIYGLTQNTETKKYLMVFQFANNGSLHKFLRKNFQNLTWQIKLKLLQYISQDLQMIHAAGYIHTDFHSGNILQDEDINKNMQSYVSDLGLSKTEYEGSSEGGIYGVIPYVAPEVLSGQKLTKAADVYGFGIIMSEMSTGQRPFDGRPFDLSLSLDICRGLRPEFAPGTPDCYIELAKQCMDSDPQKRPDVFDISVKLYEWNDIIEYSDNANEIKKQFLDSDKIIKRLPIISPKHPDQMYTSKMINTQIISNTIKEFLTFTEVKFTRYVILVTSPSIPIDSVEIPIAKATTNKKLLTGIFHA</sequence>
<dbReference type="GO" id="GO:0005524">
    <property type="term" value="F:ATP binding"/>
    <property type="evidence" value="ECO:0007669"/>
    <property type="project" value="InterPro"/>
</dbReference>
<accession>A0A397VSQ7</accession>
<dbReference type="OrthoDB" id="5979581at2759"/>
<dbReference type="GO" id="GO:0004674">
    <property type="term" value="F:protein serine/threonine kinase activity"/>
    <property type="evidence" value="ECO:0007669"/>
    <property type="project" value="TreeGrafter"/>
</dbReference>
<keyword evidence="2" id="KW-0418">Kinase</keyword>
<dbReference type="EMBL" id="QKWP01000201">
    <property type="protein sequence ID" value="RIB24791.1"/>
    <property type="molecule type" value="Genomic_DNA"/>
</dbReference>
<dbReference type="PROSITE" id="PS50011">
    <property type="entry name" value="PROTEIN_KINASE_DOM"/>
    <property type="match status" value="1"/>
</dbReference>
<protein>
    <submittedName>
        <fullName evidence="2">Kinase-like domain-containing protein</fullName>
    </submittedName>
</protein>
<keyword evidence="2" id="KW-0808">Transferase</keyword>